<evidence type="ECO:0000259" key="1">
    <source>
        <dbReference type="Pfam" id="PF13966"/>
    </source>
</evidence>
<comment type="caution">
    <text evidence="2">The sequence shown here is derived from an EMBL/GenBank/DDBJ whole genome shotgun (WGS) entry which is preliminary data.</text>
</comment>
<dbReference type="AlphaFoldDB" id="A0AAV9L2N0"/>
<sequence length="140" mass="16543">MVWGLTNNGLFSTNSAYKHINDQSSKHIREPNVKFKWIWAVNAPNKIRTFLWLLYHRRLPTNHSLKERGINVDPKCSYCDYPKEDSDHIFFACPSMLNFWNTIQARSGNQETQIFGNINENNLIDLWDKLRGKQFNQLID</sequence>
<dbReference type="EMBL" id="JAWPEI010000008">
    <property type="protein sequence ID" value="KAK4718482.1"/>
    <property type="molecule type" value="Genomic_DNA"/>
</dbReference>
<organism evidence="2 3">
    <name type="scientific">Solanum pinnatisectum</name>
    <name type="common">tansyleaf nightshade</name>
    <dbReference type="NCBI Taxonomy" id="50273"/>
    <lineage>
        <taxon>Eukaryota</taxon>
        <taxon>Viridiplantae</taxon>
        <taxon>Streptophyta</taxon>
        <taxon>Embryophyta</taxon>
        <taxon>Tracheophyta</taxon>
        <taxon>Spermatophyta</taxon>
        <taxon>Magnoliopsida</taxon>
        <taxon>eudicotyledons</taxon>
        <taxon>Gunneridae</taxon>
        <taxon>Pentapetalae</taxon>
        <taxon>asterids</taxon>
        <taxon>lamiids</taxon>
        <taxon>Solanales</taxon>
        <taxon>Solanaceae</taxon>
        <taxon>Solanoideae</taxon>
        <taxon>Solaneae</taxon>
        <taxon>Solanum</taxon>
    </lineage>
</organism>
<dbReference type="Pfam" id="PF13966">
    <property type="entry name" value="zf-RVT"/>
    <property type="match status" value="1"/>
</dbReference>
<keyword evidence="3" id="KW-1185">Reference proteome</keyword>
<protein>
    <recommendedName>
        <fullName evidence="1">Reverse transcriptase zinc-binding domain-containing protein</fullName>
    </recommendedName>
</protein>
<dbReference type="InterPro" id="IPR026960">
    <property type="entry name" value="RVT-Znf"/>
</dbReference>
<evidence type="ECO:0000313" key="2">
    <source>
        <dbReference type="EMBL" id="KAK4718482.1"/>
    </source>
</evidence>
<reference evidence="2 3" key="1">
    <citation type="submission" date="2023-10" db="EMBL/GenBank/DDBJ databases">
        <title>Genome-Wide Identification Analysis in wild type Solanum Pinnatisectum Reveals Some Genes Defensing Phytophthora Infestans.</title>
        <authorList>
            <person name="Sun C."/>
        </authorList>
    </citation>
    <scope>NUCLEOTIDE SEQUENCE [LARGE SCALE GENOMIC DNA]</scope>
    <source>
        <strain evidence="2">LQN</strain>
        <tissue evidence="2">Leaf</tissue>
    </source>
</reference>
<evidence type="ECO:0000313" key="3">
    <source>
        <dbReference type="Proteomes" id="UP001311915"/>
    </source>
</evidence>
<proteinExistence type="predicted"/>
<gene>
    <name evidence="2" type="ORF">R3W88_016820</name>
</gene>
<feature type="domain" description="Reverse transcriptase zinc-binding" evidence="1">
    <location>
        <begin position="11"/>
        <end position="100"/>
    </location>
</feature>
<name>A0AAV9L2N0_9SOLN</name>
<accession>A0AAV9L2N0</accession>
<dbReference type="Proteomes" id="UP001311915">
    <property type="component" value="Unassembled WGS sequence"/>
</dbReference>